<evidence type="ECO:0000259" key="6">
    <source>
        <dbReference type="PROSITE" id="PS51132"/>
    </source>
</evidence>
<name>A0A401NK23_SCYTO</name>
<gene>
    <name evidence="7" type="ORF">scyTo_0009301</name>
</gene>
<feature type="chain" id="PRO_5019286273" description="Olfactomedin-like domain-containing protein" evidence="5">
    <location>
        <begin position="24"/>
        <end position="406"/>
    </location>
</feature>
<dbReference type="SMART" id="SM00284">
    <property type="entry name" value="OLF"/>
    <property type="match status" value="1"/>
</dbReference>
<feature type="signal peptide" evidence="5">
    <location>
        <begin position="1"/>
        <end position="23"/>
    </location>
</feature>
<organism evidence="7 8">
    <name type="scientific">Scyliorhinus torazame</name>
    <name type="common">Cloudy catshark</name>
    <name type="synonym">Catulus torazame</name>
    <dbReference type="NCBI Taxonomy" id="75743"/>
    <lineage>
        <taxon>Eukaryota</taxon>
        <taxon>Metazoa</taxon>
        <taxon>Chordata</taxon>
        <taxon>Craniata</taxon>
        <taxon>Vertebrata</taxon>
        <taxon>Chondrichthyes</taxon>
        <taxon>Elasmobranchii</taxon>
        <taxon>Galeomorphii</taxon>
        <taxon>Galeoidea</taxon>
        <taxon>Carcharhiniformes</taxon>
        <taxon>Scyliorhinidae</taxon>
        <taxon>Scyliorhinus</taxon>
    </lineage>
</organism>
<feature type="domain" description="Olfactomedin-like" evidence="6">
    <location>
        <begin position="140"/>
        <end position="397"/>
    </location>
</feature>
<evidence type="ECO:0000313" key="8">
    <source>
        <dbReference type="Proteomes" id="UP000288216"/>
    </source>
</evidence>
<dbReference type="PANTHER" id="PTHR23192">
    <property type="entry name" value="OLFACTOMEDIN-RELATED"/>
    <property type="match status" value="1"/>
</dbReference>
<keyword evidence="8" id="KW-1185">Reference proteome</keyword>
<evidence type="ECO:0000256" key="4">
    <source>
        <dbReference type="SAM" id="Coils"/>
    </source>
</evidence>
<dbReference type="PANTHER" id="PTHR23192:SF13">
    <property type="entry name" value="OLFACTOMEDIN-LIKE PROTEIN 1"/>
    <property type="match status" value="1"/>
</dbReference>
<keyword evidence="4" id="KW-0175">Coiled coil</keyword>
<comment type="caution">
    <text evidence="3">Lacks conserved residue(s) required for the propagation of feature annotation.</text>
</comment>
<reference evidence="7 8" key="1">
    <citation type="journal article" date="2018" name="Nat. Ecol. Evol.">
        <title>Shark genomes provide insights into elasmobranch evolution and the origin of vertebrates.</title>
        <authorList>
            <person name="Hara Y"/>
            <person name="Yamaguchi K"/>
            <person name="Onimaru K"/>
            <person name="Kadota M"/>
            <person name="Koyanagi M"/>
            <person name="Keeley SD"/>
            <person name="Tatsumi K"/>
            <person name="Tanaka K"/>
            <person name="Motone F"/>
            <person name="Kageyama Y"/>
            <person name="Nozu R"/>
            <person name="Adachi N"/>
            <person name="Nishimura O"/>
            <person name="Nakagawa R"/>
            <person name="Tanegashima C"/>
            <person name="Kiyatake I"/>
            <person name="Matsumoto R"/>
            <person name="Murakumo K"/>
            <person name="Nishida K"/>
            <person name="Terakita A"/>
            <person name="Kuratani S"/>
            <person name="Sato K"/>
            <person name="Hyodo S Kuraku.S."/>
        </authorList>
    </citation>
    <scope>NUCLEOTIDE SEQUENCE [LARGE SCALE GENOMIC DNA]</scope>
</reference>
<accession>A0A401NK23</accession>
<keyword evidence="2" id="KW-0964">Secreted</keyword>
<comment type="caution">
    <text evidence="7">The sequence shown here is derived from an EMBL/GenBank/DDBJ whole genome shotgun (WGS) entry which is preliminary data.</text>
</comment>
<dbReference type="EMBL" id="BFAA01003766">
    <property type="protein sequence ID" value="GCB61226.1"/>
    <property type="molecule type" value="Genomic_DNA"/>
</dbReference>
<sequence>MVGWVLLPRLLVFLLLTKTFGQAQRMNQDALLMQYIERRIMLLEDRLEKCNQDMNKYVREFRDFRKEITVRLGGLNIYKTEFKNEVDILGSRIERIEKDIDYLEAQQPTQTCVEVDDKLIEEQIQQAEEKRKAKLRMASDCDLLLAGIKSLKIVKKAGDAQGSWIKDPARDFQKIYFLSGTSGNVLTEFGGIKSFTERAGGQVAKKVVLPFAWQGTGHVAYNGFLYFHRNGTLNQIIKFDIRNGTVKDRMLLQGAGHVPVYQLSPYTFIDMAVDEQGLWAIHAEPDDGGGTIVVTKIDHGSLAVEHTWDTSCSSKGAEAAFMICGTLYVVYNTHHGSRSHVQCLYDVTDIVTSTDFPVLYFPKRYGKHSMIHYNPREHQLYAWDDGYQTIYKLITKKKLESQPAFQ</sequence>
<dbReference type="OMA" id="ETHHEKC"/>
<dbReference type="GO" id="GO:0005615">
    <property type="term" value="C:extracellular space"/>
    <property type="evidence" value="ECO:0007669"/>
    <property type="project" value="TreeGrafter"/>
</dbReference>
<dbReference type="AlphaFoldDB" id="A0A401NK23"/>
<evidence type="ECO:0000256" key="2">
    <source>
        <dbReference type="ARBA" id="ARBA00022525"/>
    </source>
</evidence>
<keyword evidence="5" id="KW-0732">Signal</keyword>
<dbReference type="PROSITE" id="PS51132">
    <property type="entry name" value="OLF"/>
    <property type="match status" value="1"/>
</dbReference>
<protein>
    <recommendedName>
        <fullName evidence="6">Olfactomedin-like domain-containing protein</fullName>
    </recommendedName>
</protein>
<dbReference type="Pfam" id="PF02191">
    <property type="entry name" value="OLF"/>
    <property type="match status" value="1"/>
</dbReference>
<proteinExistence type="predicted"/>
<evidence type="ECO:0000256" key="5">
    <source>
        <dbReference type="SAM" id="SignalP"/>
    </source>
</evidence>
<dbReference type="GO" id="GO:0007165">
    <property type="term" value="P:signal transduction"/>
    <property type="evidence" value="ECO:0007669"/>
    <property type="project" value="TreeGrafter"/>
</dbReference>
<evidence type="ECO:0000313" key="7">
    <source>
        <dbReference type="EMBL" id="GCB61226.1"/>
    </source>
</evidence>
<dbReference type="OrthoDB" id="8626508at2759"/>
<dbReference type="InterPro" id="IPR003112">
    <property type="entry name" value="Olfac-like_dom"/>
</dbReference>
<dbReference type="Proteomes" id="UP000288216">
    <property type="component" value="Unassembled WGS sequence"/>
</dbReference>
<feature type="coiled-coil region" evidence="4">
    <location>
        <begin position="33"/>
        <end position="106"/>
    </location>
</feature>
<evidence type="ECO:0000256" key="3">
    <source>
        <dbReference type="PROSITE-ProRule" id="PRU00446"/>
    </source>
</evidence>
<dbReference type="InterPro" id="IPR050605">
    <property type="entry name" value="Olfactomedin-like_domain"/>
</dbReference>
<comment type="subcellular location">
    <subcellularLocation>
        <location evidence="1">Secreted</location>
    </subcellularLocation>
</comment>
<dbReference type="STRING" id="75743.A0A401NK23"/>
<evidence type="ECO:0000256" key="1">
    <source>
        <dbReference type="ARBA" id="ARBA00004613"/>
    </source>
</evidence>